<feature type="transmembrane region" description="Helical" evidence="2">
    <location>
        <begin position="51"/>
        <end position="70"/>
    </location>
</feature>
<feature type="compositionally biased region" description="Acidic residues" evidence="1">
    <location>
        <begin position="129"/>
        <end position="144"/>
    </location>
</feature>
<gene>
    <name evidence="3" type="ORF">KME60_32025</name>
</gene>
<sequence>MVIFGLNSASVLAQVNLGTNSASILGIFLAVAGAGLYFLRTVRPELSRDQDIFFAAVGLLCGFILIFQGWRLDPILQFNQLLLVGSTVFFAVESIRLRGIATEQAKRNTPIVDKRKVSDDYDYRGGYDADLDSSLDPLPYEDEYDQRPRARIQGSKDSRPSRDGYYEDEPPRRSERRNSRNERPETGDRTSKRRDSGRSPSRNSEKIQEDDWGSSSRPVDRPSDDWDSSSNEERKPRRRPSNNSSRPEIRDEEVSSRPQRKRRPSTDSSPRIERDDDDVIPTDYVDYKPLIDKSDGPEDNSDESRNFDDV</sequence>
<keyword evidence="2" id="KW-0812">Transmembrane</keyword>
<proteinExistence type="predicted"/>
<organism evidence="3 4">
    <name type="scientific">Cyanomargarita calcarea GSE-NOS-MK-12-04C</name>
    <dbReference type="NCBI Taxonomy" id="2839659"/>
    <lineage>
        <taxon>Bacteria</taxon>
        <taxon>Bacillati</taxon>
        <taxon>Cyanobacteriota</taxon>
        <taxon>Cyanophyceae</taxon>
        <taxon>Nostocales</taxon>
        <taxon>Cyanomargaritaceae</taxon>
        <taxon>Cyanomargarita</taxon>
    </lineage>
</organism>
<name>A0A951QWW5_9CYAN</name>
<accession>A0A951QWW5</accession>
<evidence type="ECO:0000313" key="4">
    <source>
        <dbReference type="Proteomes" id="UP000729701"/>
    </source>
</evidence>
<reference evidence="3" key="1">
    <citation type="submission" date="2021-05" db="EMBL/GenBank/DDBJ databases">
        <authorList>
            <person name="Pietrasiak N."/>
            <person name="Ward R."/>
            <person name="Stajich J.E."/>
            <person name="Kurbessoian T."/>
        </authorList>
    </citation>
    <scope>NUCLEOTIDE SEQUENCE</scope>
    <source>
        <strain evidence="3">GSE-NOS-MK-12-04C</strain>
    </source>
</reference>
<dbReference type="Proteomes" id="UP000729701">
    <property type="component" value="Unassembled WGS sequence"/>
</dbReference>
<reference evidence="3" key="2">
    <citation type="journal article" date="2022" name="Microbiol. Resour. Announc.">
        <title>Metagenome Sequencing to Explore Phylogenomics of Terrestrial Cyanobacteria.</title>
        <authorList>
            <person name="Ward R.D."/>
            <person name="Stajich J.E."/>
            <person name="Johansen J.R."/>
            <person name="Huntemann M."/>
            <person name="Clum A."/>
            <person name="Foster B."/>
            <person name="Foster B."/>
            <person name="Roux S."/>
            <person name="Palaniappan K."/>
            <person name="Varghese N."/>
            <person name="Mukherjee S."/>
            <person name="Reddy T.B.K."/>
            <person name="Daum C."/>
            <person name="Copeland A."/>
            <person name="Chen I.A."/>
            <person name="Ivanova N.N."/>
            <person name="Kyrpides N.C."/>
            <person name="Shapiro N."/>
            <person name="Eloe-Fadrosh E.A."/>
            <person name="Pietrasiak N."/>
        </authorList>
    </citation>
    <scope>NUCLEOTIDE SEQUENCE</scope>
    <source>
        <strain evidence="3">GSE-NOS-MK-12-04C</strain>
    </source>
</reference>
<protein>
    <recommendedName>
        <fullName evidence="5">Ycf66-like protein</fullName>
    </recommendedName>
</protein>
<evidence type="ECO:0000256" key="2">
    <source>
        <dbReference type="SAM" id="Phobius"/>
    </source>
</evidence>
<evidence type="ECO:0008006" key="5">
    <source>
        <dbReference type="Google" id="ProtNLM"/>
    </source>
</evidence>
<keyword evidence="2" id="KW-1133">Transmembrane helix</keyword>
<evidence type="ECO:0000313" key="3">
    <source>
        <dbReference type="EMBL" id="MBW4671933.1"/>
    </source>
</evidence>
<comment type="caution">
    <text evidence="3">The sequence shown here is derived from an EMBL/GenBank/DDBJ whole genome shotgun (WGS) entry which is preliminary data.</text>
</comment>
<feature type="region of interest" description="Disordered" evidence="1">
    <location>
        <begin position="128"/>
        <end position="310"/>
    </location>
</feature>
<dbReference type="AlphaFoldDB" id="A0A951QWW5"/>
<dbReference type="Pfam" id="PF07444">
    <property type="entry name" value="Ycf66_N"/>
    <property type="match status" value="1"/>
</dbReference>
<dbReference type="InterPro" id="IPR010004">
    <property type="entry name" value="Uncharacterised_Ycf66"/>
</dbReference>
<keyword evidence="2" id="KW-0472">Membrane</keyword>
<feature type="compositionally biased region" description="Basic and acidic residues" evidence="1">
    <location>
        <begin position="285"/>
        <end position="310"/>
    </location>
</feature>
<dbReference type="EMBL" id="JAHHGZ010000057">
    <property type="protein sequence ID" value="MBW4671933.1"/>
    <property type="molecule type" value="Genomic_DNA"/>
</dbReference>
<feature type="transmembrane region" description="Helical" evidence="2">
    <location>
        <begin position="20"/>
        <end position="39"/>
    </location>
</feature>
<feature type="compositionally biased region" description="Basic and acidic residues" evidence="1">
    <location>
        <begin position="154"/>
        <end position="209"/>
    </location>
</feature>
<evidence type="ECO:0000256" key="1">
    <source>
        <dbReference type="SAM" id="MobiDB-lite"/>
    </source>
</evidence>